<reference evidence="4 6" key="2">
    <citation type="submission" date="2017-08" db="EMBL/GenBank/DDBJ databases">
        <title>Burning lignite coal seam in the remote Altai Mountains harbors a hydrogen-driven thermophilic microbial community.</title>
        <authorList>
            <person name="Kadnikov V.V."/>
            <person name="Mardanov A.V."/>
            <person name="Ivasenko D."/>
            <person name="Beletsky A.V."/>
            <person name="Karnachuk O.V."/>
            <person name="Ravin N.V."/>
        </authorList>
    </citation>
    <scope>NUCLEOTIDE SEQUENCE [LARGE SCALE GENOMIC DNA]</scope>
    <source>
        <strain evidence="4">AL33</strain>
    </source>
</reference>
<dbReference type="Proteomes" id="UP000243024">
    <property type="component" value="Unassembled WGS sequence"/>
</dbReference>
<comment type="caution">
    <text evidence="3">The sequence shown here is derived from an EMBL/GenBank/DDBJ whole genome shotgun (WGS) entry which is preliminary data.</text>
</comment>
<dbReference type="STRING" id="1484.SA87_03270"/>
<dbReference type="EMBL" id="PEBV01000002">
    <property type="protein sequence ID" value="PTQ54760.1"/>
    <property type="molecule type" value="Genomic_DNA"/>
</dbReference>
<dbReference type="Pfam" id="PF00563">
    <property type="entry name" value="EAL"/>
    <property type="match status" value="1"/>
</dbReference>
<evidence type="ECO:0000313" key="5">
    <source>
        <dbReference type="Proteomes" id="UP000243024"/>
    </source>
</evidence>
<accession>A0A179IMK4</accession>
<dbReference type="CDD" id="cd01948">
    <property type="entry name" value="EAL"/>
    <property type="match status" value="1"/>
</dbReference>
<dbReference type="InterPro" id="IPR029787">
    <property type="entry name" value="Nucleotide_cyclase"/>
</dbReference>
<dbReference type="AlphaFoldDB" id="A0A179IMK4"/>
<dbReference type="Gene3D" id="3.30.450.20">
    <property type="entry name" value="PAS domain"/>
    <property type="match status" value="1"/>
</dbReference>
<proteinExistence type="predicted"/>
<dbReference type="SUPFAM" id="SSF55073">
    <property type="entry name" value="Nucleotide cyclase"/>
    <property type="match status" value="1"/>
</dbReference>
<dbReference type="CDD" id="cd01949">
    <property type="entry name" value="GGDEF"/>
    <property type="match status" value="1"/>
</dbReference>
<dbReference type="Gene3D" id="3.30.70.270">
    <property type="match status" value="1"/>
</dbReference>
<dbReference type="SUPFAM" id="SSF141868">
    <property type="entry name" value="EAL domain-like"/>
    <property type="match status" value="1"/>
</dbReference>
<dbReference type="FunFam" id="3.20.20.450:FF:000001">
    <property type="entry name" value="Cyclic di-GMP phosphodiesterase yahA"/>
    <property type="match status" value="1"/>
</dbReference>
<evidence type="ECO:0000313" key="6">
    <source>
        <dbReference type="Proteomes" id="UP000244180"/>
    </source>
</evidence>
<dbReference type="PROSITE" id="PS50887">
    <property type="entry name" value="GGDEF"/>
    <property type="match status" value="1"/>
</dbReference>
<evidence type="ECO:0000259" key="2">
    <source>
        <dbReference type="PROSITE" id="PS50887"/>
    </source>
</evidence>
<dbReference type="SUPFAM" id="SSF55785">
    <property type="entry name" value="PYP-like sensor domain (PAS domain)"/>
    <property type="match status" value="1"/>
</dbReference>
<feature type="domain" description="GGDEF" evidence="2">
    <location>
        <begin position="267"/>
        <end position="396"/>
    </location>
</feature>
<dbReference type="SMART" id="SM00267">
    <property type="entry name" value="GGDEF"/>
    <property type="match status" value="1"/>
</dbReference>
<dbReference type="InterPro" id="IPR013656">
    <property type="entry name" value="PAS_4"/>
</dbReference>
<dbReference type="PANTHER" id="PTHR44757">
    <property type="entry name" value="DIGUANYLATE CYCLASE DGCP"/>
    <property type="match status" value="1"/>
</dbReference>
<dbReference type="InterPro" id="IPR035919">
    <property type="entry name" value="EAL_sf"/>
</dbReference>
<dbReference type="Proteomes" id="UP000244180">
    <property type="component" value="Unassembled WGS sequence"/>
</dbReference>
<reference evidence="3 5" key="1">
    <citation type="submission" date="2015-09" db="EMBL/GenBank/DDBJ databases">
        <title>Draft genome sequence of Hydrogenibacillus schlegelii DSM 2000.</title>
        <authorList>
            <person name="Hemp J."/>
        </authorList>
    </citation>
    <scope>NUCLEOTIDE SEQUENCE [LARGE SCALE GENOMIC DNA]</scope>
    <source>
        <strain evidence="3 5">MA 48</strain>
    </source>
</reference>
<keyword evidence="5" id="KW-1185">Reference proteome</keyword>
<feature type="domain" description="EAL" evidence="1">
    <location>
        <begin position="405"/>
        <end position="656"/>
    </location>
</feature>
<dbReference type="InterPro" id="IPR035965">
    <property type="entry name" value="PAS-like_dom_sf"/>
</dbReference>
<dbReference type="NCBIfam" id="TIGR00254">
    <property type="entry name" value="GGDEF"/>
    <property type="match status" value="1"/>
</dbReference>
<dbReference type="RefSeq" id="WP_169816946.1">
    <property type="nucleotide sequence ID" value="NZ_JXBB01000034.1"/>
</dbReference>
<dbReference type="PROSITE" id="PS50883">
    <property type="entry name" value="EAL"/>
    <property type="match status" value="1"/>
</dbReference>
<dbReference type="CDD" id="cd00130">
    <property type="entry name" value="PAS"/>
    <property type="match status" value="1"/>
</dbReference>
<evidence type="ECO:0000313" key="3">
    <source>
        <dbReference type="EMBL" id="OAR03868.1"/>
    </source>
</evidence>
<evidence type="ECO:0000259" key="1">
    <source>
        <dbReference type="PROSITE" id="PS50883"/>
    </source>
</evidence>
<dbReference type="InterPro" id="IPR001633">
    <property type="entry name" value="EAL_dom"/>
</dbReference>
<dbReference type="InterPro" id="IPR000014">
    <property type="entry name" value="PAS"/>
</dbReference>
<dbReference type="PANTHER" id="PTHR44757:SF2">
    <property type="entry name" value="BIOFILM ARCHITECTURE MAINTENANCE PROTEIN MBAA"/>
    <property type="match status" value="1"/>
</dbReference>
<dbReference type="SMART" id="SM00091">
    <property type="entry name" value="PAS"/>
    <property type="match status" value="1"/>
</dbReference>
<name>A0A179IMK4_HYDSH</name>
<dbReference type="EMBL" id="JXBB01000034">
    <property type="protein sequence ID" value="OAR03868.1"/>
    <property type="molecule type" value="Genomic_DNA"/>
</dbReference>
<dbReference type="Pfam" id="PF00990">
    <property type="entry name" value="GGDEF"/>
    <property type="match status" value="1"/>
</dbReference>
<dbReference type="InterPro" id="IPR043128">
    <property type="entry name" value="Rev_trsase/Diguanyl_cyclase"/>
</dbReference>
<dbReference type="Pfam" id="PF08448">
    <property type="entry name" value="PAS_4"/>
    <property type="match status" value="1"/>
</dbReference>
<organism evidence="3 5">
    <name type="scientific">Hydrogenibacillus schlegelii</name>
    <name type="common">Bacillus schlegelii</name>
    <dbReference type="NCBI Taxonomy" id="1484"/>
    <lineage>
        <taxon>Bacteria</taxon>
        <taxon>Bacillati</taxon>
        <taxon>Bacillota</taxon>
        <taxon>Bacilli</taxon>
        <taxon>Bacillales</taxon>
        <taxon>Bacillales Family X. Incertae Sedis</taxon>
        <taxon>Hydrogenibacillus</taxon>
    </lineage>
</organism>
<gene>
    <name evidence="4" type="ORF">HSCHL_2351</name>
    <name evidence="3" type="ORF">SA87_03270</name>
</gene>
<evidence type="ECO:0000313" key="4">
    <source>
        <dbReference type="EMBL" id="PTQ54760.1"/>
    </source>
</evidence>
<dbReference type="Gene3D" id="3.20.20.450">
    <property type="entry name" value="EAL domain"/>
    <property type="match status" value="1"/>
</dbReference>
<dbReference type="SMART" id="SM00052">
    <property type="entry name" value="EAL"/>
    <property type="match status" value="1"/>
</dbReference>
<dbReference type="InterPro" id="IPR000160">
    <property type="entry name" value="GGDEF_dom"/>
</dbReference>
<dbReference type="InterPro" id="IPR052155">
    <property type="entry name" value="Biofilm_reg_signaling"/>
</dbReference>
<protein>
    <submittedName>
        <fullName evidence="4">Diguanylate cyclase/phosphodiesterase (GGDEF &amp; EAL domains) with PAS/PAC sensor(S)</fullName>
    </submittedName>
</protein>
<sequence>MDDSMAEAPDVRKVLDQFPFFLGFGRRSDAGIVLTAAYGAWAAPFVKRLEAAPEGLSLQAAFPEWHVAIERFVTSMLDEGRAAWQALRIGDDLWDVYVLPIGREAFWALVLRISGRRREGGRFPVEVLDLFGVPALLHQDGRIRYANEAARRLLGRRGMSWTDLSPLKLFAPESRPEFLDSLIHGRPEPLVLRVLDADGAERTAEVRTVRLPEESGMAYLTVIGGPESAVFPSGEPLRYDPKSGFFSRLGFYQRFGEALDQARRRDRRLALALLNVDRFKFINETLGHAYGDRLIAEVAERLRGAIDPERIGWVGADEFAFWIDGADRAEFQAALRRVLAVFERPFRLSEYDWRVTARIGAAVFPDDGRTADVLWQNAAIAQNEATSGEAVRFFAPEMASRRLRRLLLETELRGAIDSEQFVLYFQPLYNVVSGRMIAVEALLRWQHPTLGLIPPGEFIPVAEETGLIVPLGRRVLWEAAAEMEGWRRSGAFSGEVHVNISLRQFEQPDFVDQVRAVLEETGLPPSHLVLELTETAIMQNVEENVARLRMLKGMGVKLAIDDFGTGYSSLSYLHRLPVDTVKIDRSFVSAVHAAGDDAVIATAIIHLAHALGLNVVAEGVETAAQVEFLSSNACYDMQGFYFGRPMPKEELMKAMK</sequence>